<proteinExistence type="inferred from homology"/>
<feature type="transmembrane region" description="Helical" evidence="12">
    <location>
        <begin position="309"/>
        <end position="330"/>
    </location>
</feature>
<keyword evidence="14" id="KW-1185">Reference proteome</keyword>
<evidence type="ECO:0000256" key="7">
    <source>
        <dbReference type="ARBA" id="ARBA00022723"/>
    </source>
</evidence>
<keyword evidence="9 12" id="KW-1133">Transmembrane helix</keyword>
<accession>A0A4Q0T570</accession>
<evidence type="ECO:0000256" key="5">
    <source>
        <dbReference type="ARBA" id="ARBA00022617"/>
    </source>
</evidence>
<dbReference type="Pfam" id="PF02322">
    <property type="entry name" value="Cyt_bd_oxida_II"/>
    <property type="match status" value="1"/>
</dbReference>
<dbReference type="PANTHER" id="PTHR43141:SF5">
    <property type="entry name" value="CYTOCHROME BD-I UBIQUINOL OXIDASE SUBUNIT 2"/>
    <property type="match status" value="1"/>
</dbReference>
<comment type="similarity">
    <text evidence="2">Belongs to the cytochrome ubiquinol oxidase subunit 2 family.</text>
</comment>
<feature type="transmembrane region" description="Helical" evidence="12">
    <location>
        <begin position="206"/>
        <end position="224"/>
    </location>
</feature>
<evidence type="ECO:0000313" key="13">
    <source>
        <dbReference type="EMBL" id="RXH58122.1"/>
    </source>
</evidence>
<keyword evidence="8" id="KW-0249">Electron transport</keyword>
<keyword evidence="5" id="KW-0349">Heme</keyword>
<dbReference type="OrthoDB" id="9776710at2"/>
<dbReference type="GO" id="GO:0009055">
    <property type="term" value="F:electron transfer activity"/>
    <property type="evidence" value="ECO:0007669"/>
    <property type="project" value="TreeGrafter"/>
</dbReference>
<sequence length="349" mass="38247">MITAWYIIVGLMLIIYVVLDGRNFGAGMLHLFVARTPQERRQVIAAIGPLWSWHEVWLVGFGGTLMAAFPRLMASAFSGYYLALFLILFCLVFRGVSIEVGGHAEDRLWQQLWDFVFSAATLLLAVLFGAAAGNVERGVPINANGDFSMAFFTNFRVRGNVGLLDWYTVSVAIFAVVLLAAHGATYLEFKTSGPVHDRSASYARQLWLLVLVLLPIVSFESWVVRPAVLHSALTNPLCWVGVLVIGLSGLALTFGLRTHFEACAFVASNFFIVGLLAVGGAAIFPVMLYSTLAPQYSLSAYAVCANHNALLIASVWWPIGFALAAGYFIFVSRHYAGKVDVNRDNQGFY</sequence>
<feature type="transmembrane region" description="Helical" evidence="12">
    <location>
        <begin position="236"/>
        <end position="256"/>
    </location>
</feature>
<dbReference type="GO" id="GO:0046872">
    <property type="term" value="F:metal ion binding"/>
    <property type="evidence" value="ECO:0007669"/>
    <property type="project" value="UniProtKB-KW"/>
</dbReference>
<keyword evidence="4" id="KW-1003">Cell membrane</keyword>
<evidence type="ECO:0000256" key="10">
    <source>
        <dbReference type="ARBA" id="ARBA00023004"/>
    </source>
</evidence>
<keyword evidence="7" id="KW-0479">Metal-binding</keyword>
<feature type="transmembrane region" description="Helical" evidence="12">
    <location>
        <begin position="6"/>
        <end position="31"/>
    </location>
</feature>
<evidence type="ECO:0000256" key="8">
    <source>
        <dbReference type="ARBA" id="ARBA00022982"/>
    </source>
</evidence>
<keyword evidence="11 12" id="KW-0472">Membrane</keyword>
<feature type="transmembrane region" description="Helical" evidence="12">
    <location>
        <begin position="263"/>
        <end position="289"/>
    </location>
</feature>
<evidence type="ECO:0000256" key="12">
    <source>
        <dbReference type="SAM" id="Phobius"/>
    </source>
</evidence>
<dbReference type="AlphaFoldDB" id="A0A4Q0T570"/>
<gene>
    <name evidence="13" type="ORF">GRAN_1432</name>
</gene>
<feature type="transmembrane region" description="Helical" evidence="12">
    <location>
        <begin position="80"/>
        <end position="100"/>
    </location>
</feature>
<dbReference type="GO" id="GO:0070069">
    <property type="term" value="C:cytochrome complex"/>
    <property type="evidence" value="ECO:0007669"/>
    <property type="project" value="TreeGrafter"/>
</dbReference>
<keyword evidence="6 12" id="KW-0812">Transmembrane</keyword>
<reference evidence="14" key="2">
    <citation type="submission" date="2019-02" db="EMBL/GenBank/DDBJ databases">
        <title>Granulicella sibirica sp. nov., a psychrotolerant acidobacterium isolated from an organic soil layer in forested tundra, West Siberia.</title>
        <authorList>
            <person name="Oshkin I.Y."/>
            <person name="Kulichevskaya I.S."/>
            <person name="Rijpstra W.I.C."/>
            <person name="Sinninghe Damste J.S."/>
            <person name="Rakitin A.L."/>
            <person name="Ravin N.V."/>
            <person name="Dedysh S.N."/>
        </authorList>
    </citation>
    <scope>NUCLEOTIDE SEQUENCE [LARGE SCALE GENOMIC DNA]</scope>
    <source>
        <strain evidence="14">AF10</strain>
    </source>
</reference>
<dbReference type="NCBIfam" id="TIGR00203">
    <property type="entry name" value="cydB"/>
    <property type="match status" value="1"/>
</dbReference>
<organism evidence="13 14">
    <name type="scientific">Granulicella sibirica</name>
    <dbReference type="NCBI Taxonomy" id="2479048"/>
    <lineage>
        <taxon>Bacteria</taxon>
        <taxon>Pseudomonadati</taxon>
        <taxon>Acidobacteriota</taxon>
        <taxon>Terriglobia</taxon>
        <taxon>Terriglobales</taxon>
        <taxon>Acidobacteriaceae</taxon>
        <taxon>Granulicella</taxon>
    </lineage>
</organism>
<name>A0A4Q0T570_9BACT</name>
<comment type="caution">
    <text evidence="13">The sequence shown here is derived from an EMBL/GenBank/DDBJ whole genome shotgun (WGS) entry which is preliminary data.</text>
</comment>
<protein>
    <submittedName>
        <fullName evidence="13">Cytochrome d ubiquinol oxidase subunit II</fullName>
    </submittedName>
</protein>
<evidence type="ECO:0000256" key="6">
    <source>
        <dbReference type="ARBA" id="ARBA00022692"/>
    </source>
</evidence>
<dbReference type="RefSeq" id="WP_128912174.1">
    <property type="nucleotide sequence ID" value="NZ_RDSM01000001.1"/>
</dbReference>
<evidence type="ECO:0000256" key="9">
    <source>
        <dbReference type="ARBA" id="ARBA00022989"/>
    </source>
</evidence>
<dbReference type="Proteomes" id="UP000289437">
    <property type="component" value="Unassembled WGS sequence"/>
</dbReference>
<reference evidence="13 14" key="1">
    <citation type="submission" date="2018-11" db="EMBL/GenBank/DDBJ databases">
        <authorList>
            <person name="Mardanov A.V."/>
            <person name="Ravin N.V."/>
            <person name="Dedysh S.N."/>
        </authorList>
    </citation>
    <scope>NUCLEOTIDE SEQUENCE [LARGE SCALE GENOMIC DNA]</scope>
    <source>
        <strain evidence="13 14">AF10</strain>
    </source>
</reference>
<keyword evidence="3" id="KW-0813">Transport</keyword>
<evidence type="ECO:0000313" key="14">
    <source>
        <dbReference type="Proteomes" id="UP000289437"/>
    </source>
</evidence>
<feature type="transmembrane region" description="Helical" evidence="12">
    <location>
        <begin position="43"/>
        <end position="68"/>
    </location>
</feature>
<keyword evidence="10" id="KW-0408">Iron</keyword>
<comment type="subcellular location">
    <subcellularLocation>
        <location evidence="1">Cell membrane</location>
        <topology evidence="1">Multi-pass membrane protein</topology>
    </subcellularLocation>
</comment>
<evidence type="ECO:0000256" key="1">
    <source>
        <dbReference type="ARBA" id="ARBA00004651"/>
    </source>
</evidence>
<feature type="transmembrane region" description="Helical" evidence="12">
    <location>
        <begin position="166"/>
        <end position="185"/>
    </location>
</feature>
<dbReference type="EMBL" id="RDSM01000001">
    <property type="protein sequence ID" value="RXH58122.1"/>
    <property type="molecule type" value="Genomic_DNA"/>
</dbReference>
<evidence type="ECO:0000256" key="11">
    <source>
        <dbReference type="ARBA" id="ARBA00023136"/>
    </source>
</evidence>
<dbReference type="InterPro" id="IPR003317">
    <property type="entry name" value="Cyt-d_oxidase_su2"/>
</dbReference>
<evidence type="ECO:0000256" key="3">
    <source>
        <dbReference type="ARBA" id="ARBA00022448"/>
    </source>
</evidence>
<dbReference type="GO" id="GO:0005886">
    <property type="term" value="C:plasma membrane"/>
    <property type="evidence" value="ECO:0007669"/>
    <property type="project" value="UniProtKB-SubCell"/>
</dbReference>
<evidence type="ECO:0000256" key="4">
    <source>
        <dbReference type="ARBA" id="ARBA00022475"/>
    </source>
</evidence>
<dbReference type="PANTHER" id="PTHR43141">
    <property type="entry name" value="CYTOCHROME BD2 SUBUNIT II"/>
    <property type="match status" value="1"/>
</dbReference>
<evidence type="ECO:0000256" key="2">
    <source>
        <dbReference type="ARBA" id="ARBA00007543"/>
    </source>
</evidence>
<dbReference type="GO" id="GO:0019646">
    <property type="term" value="P:aerobic electron transport chain"/>
    <property type="evidence" value="ECO:0007669"/>
    <property type="project" value="TreeGrafter"/>
</dbReference>
<feature type="transmembrane region" description="Helical" evidence="12">
    <location>
        <begin position="112"/>
        <end position="132"/>
    </location>
</feature>
<dbReference type="GO" id="GO:0016682">
    <property type="term" value="F:oxidoreductase activity, acting on diphenols and related substances as donors, oxygen as acceptor"/>
    <property type="evidence" value="ECO:0007669"/>
    <property type="project" value="TreeGrafter"/>
</dbReference>